<dbReference type="EMBL" id="WKQN01000005">
    <property type="protein sequence ID" value="MSC63097.1"/>
    <property type="molecule type" value="Genomic_DNA"/>
</dbReference>
<dbReference type="Pfam" id="PF14196">
    <property type="entry name" value="ATC_hydrolase"/>
    <property type="match status" value="1"/>
</dbReference>
<evidence type="ECO:0000313" key="4">
    <source>
        <dbReference type="Proteomes" id="UP000220904"/>
    </source>
</evidence>
<accession>A0A2A7B3B8</accession>
<dbReference type="OrthoDB" id="1495276at2"/>
<dbReference type="EMBL" id="NMTS02000063">
    <property type="protein sequence ID" value="PLK29000.1"/>
    <property type="molecule type" value="Genomic_DNA"/>
</dbReference>
<comment type="caution">
    <text evidence="2">The sequence shown here is derived from an EMBL/GenBank/DDBJ whole genome shotgun (WGS) entry which is preliminary data.</text>
</comment>
<dbReference type="KEGG" id="fpra:CG447_02895"/>
<dbReference type="RefSeq" id="WP_005927508.1">
    <property type="nucleotide sequence ID" value="NZ_CABKNH010000001.1"/>
</dbReference>
<dbReference type="Proteomes" id="UP000461506">
    <property type="component" value="Unassembled WGS sequence"/>
</dbReference>
<dbReference type="AlphaFoldDB" id="A0A2A7B3B8"/>
<evidence type="ECO:0000313" key="3">
    <source>
        <dbReference type="EMBL" id="PLK29000.1"/>
    </source>
</evidence>
<reference evidence="1 6" key="3">
    <citation type="journal article" date="2019" name="Nat. Med.">
        <title>A library of human gut bacterial isolates paired with longitudinal multiomics data enables mechanistic microbiome research.</title>
        <authorList>
            <person name="Poyet M."/>
            <person name="Groussin M."/>
            <person name="Gibbons S.M."/>
            <person name="Avila-Pacheco J."/>
            <person name="Jiang X."/>
            <person name="Kearney S.M."/>
            <person name="Perrotta A.R."/>
            <person name="Berdy B."/>
            <person name="Zhao S."/>
            <person name="Lieberman T.D."/>
            <person name="Swanson P.K."/>
            <person name="Smith M."/>
            <person name="Roesemann S."/>
            <person name="Alexander J.E."/>
            <person name="Rich S.A."/>
            <person name="Livny J."/>
            <person name="Vlamakis H."/>
            <person name="Clish C."/>
            <person name="Bullock K."/>
            <person name="Deik A."/>
            <person name="Scott J."/>
            <person name="Pierce K.A."/>
            <person name="Xavier R.J."/>
            <person name="Alm E.J."/>
        </authorList>
    </citation>
    <scope>NUCLEOTIDE SEQUENCE [LARGE SCALE GENOMIC DNA]</scope>
    <source>
        <strain evidence="1 6">BIOML-A1</strain>
    </source>
</reference>
<reference evidence="3" key="2">
    <citation type="submission" date="2017-07" db="EMBL/GenBank/DDBJ databases">
        <authorList>
            <person name="Sun Z.S."/>
            <person name="Albrecht U."/>
            <person name="Echele G."/>
            <person name="Lee C.C."/>
        </authorList>
    </citation>
    <scope>NUCLEOTIDE SEQUENCE</scope>
    <source>
        <strain evidence="3">CNCM I 4542</strain>
    </source>
</reference>
<evidence type="ECO:0000313" key="5">
    <source>
        <dbReference type="Proteomes" id="UP000221015"/>
    </source>
</evidence>
<dbReference type="EMBL" id="NOUV01000019">
    <property type="protein sequence ID" value="PDX85876.1"/>
    <property type="molecule type" value="Genomic_DNA"/>
</dbReference>
<dbReference type="GeneID" id="75069428"/>
<protein>
    <recommendedName>
        <fullName evidence="7">L-2-amino-thiazoline-4-carboxylic acid hydrolase</fullName>
    </recommendedName>
</protein>
<evidence type="ECO:0000313" key="2">
    <source>
        <dbReference type="EMBL" id="PDX85876.1"/>
    </source>
</evidence>
<name>A0A2A7B3B8_9FIRM</name>
<gene>
    <name evidence="3" type="ORF">CGS50_010830</name>
    <name evidence="2" type="ORF">CHR60_12705</name>
    <name evidence="1" type="ORF">GKD95_07045</name>
</gene>
<reference evidence="4 5" key="1">
    <citation type="journal article" date="2017" name="Front. Microbiol.">
        <title>New Insights into the Diversity of the Genus Faecalibacterium.</title>
        <authorList>
            <person name="Benevides L."/>
            <person name="Burman S."/>
            <person name="Martin R."/>
            <person name="Robert V."/>
            <person name="Thomas M."/>
            <person name="Miquel S."/>
            <person name="Chain F."/>
            <person name="Sokol H."/>
            <person name="Bermudez-Humaran L.G."/>
            <person name="Morrison M."/>
            <person name="Langella P."/>
            <person name="Azevedo V.A."/>
            <person name="Chatel J.M."/>
            <person name="Soares S."/>
        </authorList>
    </citation>
    <scope>NUCLEOTIDE SEQUENCE [LARGE SCALE GENOMIC DNA]</scope>
    <source>
        <strain evidence="2 4">AHMP21</strain>
        <strain evidence="3 5">CNCM I 4542</strain>
    </source>
</reference>
<dbReference type="Proteomes" id="UP000221015">
    <property type="component" value="Unassembled WGS sequence"/>
</dbReference>
<evidence type="ECO:0000313" key="6">
    <source>
        <dbReference type="Proteomes" id="UP000461506"/>
    </source>
</evidence>
<dbReference type="Proteomes" id="UP000220904">
    <property type="component" value="Unassembled WGS sequence"/>
</dbReference>
<dbReference type="InterPro" id="IPR026002">
    <property type="entry name" value="ATC_hydrolase-like"/>
</dbReference>
<organism evidence="2 4">
    <name type="scientific">Faecalibacterium prausnitzii</name>
    <dbReference type="NCBI Taxonomy" id="853"/>
    <lineage>
        <taxon>Bacteria</taxon>
        <taxon>Bacillati</taxon>
        <taxon>Bacillota</taxon>
        <taxon>Clostridia</taxon>
        <taxon>Eubacteriales</taxon>
        <taxon>Oscillospiraceae</taxon>
        <taxon>Faecalibacterium</taxon>
    </lineage>
</organism>
<evidence type="ECO:0008006" key="7">
    <source>
        <dbReference type="Google" id="ProtNLM"/>
    </source>
</evidence>
<proteinExistence type="predicted"/>
<sequence length="220" mass="24763">MKYAGMPMGMWVLFSGSFQKQLTAVLGYDAATARAITKKAKPQYRQIIRRLPEFEKADRFKMNIVNCAMLGAFILSMPQRPEVDRLTDYYAKSMMTKPMQWFCRKSGKSKFTPKDIAAMKATAALKAADRNPYSWNMEFYEYPDGSGYEGRFTKCGICVLMKELGLYDLTPALCHLDYTMSEAGAATNFVRQYTLASGGPYCDCGYKKKGFVKAGTEAGR</sequence>
<evidence type="ECO:0000313" key="1">
    <source>
        <dbReference type="EMBL" id="MSC63097.1"/>
    </source>
</evidence>